<accession>A0A1C3NX99</accession>
<organism evidence="2 3">
    <name type="scientific">Candidatus Protofrankia californiensis</name>
    <dbReference type="NCBI Taxonomy" id="1839754"/>
    <lineage>
        <taxon>Bacteria</taxon>
        <taxon>Bacillati</taxon>
        <taxon>Actinomycetota</taxon>
        <taxon>Actinomycetes</taxon>
        <taxon>Frankiales</taxon>
        <taxon>Frankiaceae</taxon>
        <taxon>Protofrankia</taxon>
    </lineage>
</organism>
<proteinExistence type="predicted"/>
<keyword evidence="1" id="KW-1133">Transmembrane helix</keyword>
<dbReference type="Proteomes" id="UP000199013">
    <property type="component" value="Unassembled WGS sequence"/>
</dbReference>
<protein>
    <submittedName>
        <fullName evidence="2">Putative membrane protein</fullName>
    </submittedName>
</protein>
<evidence type="ECO:0000256" key="1">
    <source>
        <dbReference type="SAM" id="Phobius"/>
    </source>
</evidence>
<name>A0A1C3NX99_9ACTN</name>
<keyword evidence="3" id="KW-1185">Reference proteome</keyword>
<dbReference type="AlphaFoldDB" id="A0A1C3NX99"/>
<feature type="transmembrane region" description="Helical" evidence="1">
    <location>
        <begin position="6"/>
        <end position="26"/>
    </location>
</feature>
<reference evidence="3" key="1">
    <citation type="submission" date="2016-02" db="EMBL/GenBank/DDBJ databases">
        <authorList>
            <person name="Wibberg D."/>
        </authorList>
    </citation>
    <scope>NUCLEOTIDE SEQUENCE [LARGE SCALE GENOMIC DNA]</scope>
</reference>
<sequence length="32" mass="3633">MDAVHFHSISVPFSDGFWMFIAVFLLHPPISS</sequence>
<gene>
    <name evidence="2" type="ORF">FDG2_2204</name>
</gene>
<keyword evidence="1" id="KW-0812">Transmembrane</keyword>
<keyword evidence="1" id="KW-0472">Membrane</keyword>
<evidence type="ECO:0000313" key="2">
    <source>
        <dbReference type="EMBL" id="SBW22041.1"/>
    </source>
</evidence>
<dbReference type="EMBL" id="FLUV01000917">
    <property type="protein sequence ID" value="SBW22041.1"/>
    <property type="molecule type" value="Genomic_DNA"/>
</dbReference>
<evidence type="ECO:0000313" key="3">
    <source>
        <dbReference type="Proteomes" id="UP000199013"/>
    </source>
</evidence>